<dbReference type="EMBL" id="WXEX01000001">
    <property type="protein sequence ID" value="MZP41558.1"/>
    <property type="molecule type" value="Genomic_DNA"/>
</dbReference>
<gene>
    <name evidence="1" type="ORF">GTO89_00745</name>
</gene>
<name>A0A845L5T1_HELGE</name>
<dbReference type="AlphaFoldDB" id="A0A845L5T1"/>
<accession>A0A845L5T1</accession>
<dbReference type="RefSeq" id="WP_161260145.1">
    <property type="nucleotide sequence ID" value="NZ_JAFBDC010000001.1"/>
</dbReference>
<evidence type="ECO:0000313" key="2">
    <source>
        <dbReference type="Proteomes" id="UP000471031"/>
    </source>
</evidence>
<keyword evidence="2" id="KW-1185">Reference proteome</keyword>
<dbReference type="OrthoDB" id="1488843at2"/>
<organism evidence="1 2">
    <name type="scientific">Heliomicrobium gestii</name>
    <name type="common">Heliobacterium gestii</name>
    <dbReference type="NCBI Taxonomy" id="2699"/>
    <lineage>
        <taxon>Bacteria</taxon>
        <taxon>Bacillati</taxon>
        <taxon>Bacillota</taxon>
        <taxon>Clostridia</taxon>
        <taxon>Eubacteriales</taxon>
        <taxon>Heliobacteriaceae</taxon>
        <taxon>Heliomicrobium</taxon>
    </lineage>
</organism>
<proteinExistence type="predicted"/>
<dbReference type="Proteomes" id="UP000471031">
    <property type="component" value="Unassembled WGS sequence"/>
</dbReference>
<comment type="caution">
    <text evidence="1">The sequence shown here is derived from an EMBL/GenBank/DDBJ whole genome shotgun (WGS) entry which is preliminary data.</text>
</comment>
<protein>
    <submittedName>
        <fullName evidence="1">Uncharacterized protein</fullName>
    </submittedName>
</protein>
<sequence length="486" mass="53367">MAAAAVPAAIPHRPFAICPPTNMMNTDGFFVVNMGNQFIQANITNSSGAALQNVRVYIEGISDPGVTRVPRIEYVGDVPAGAAFSVRFLANFHGAAPGIAYVSFIVESDDFVFRRIIKKIFVTRVDYHKPSKTYSVVMPQGTMRIVFHSAMMGPQNVGGCEGGESFFVLPDDVTYEWIPTPPYAGVRGPLPYEDPWHKIALAILAGLIALGAVLYDYFSDGELNGGYVSVSGTFEETKPSVCCPKVETSAQATPDWFGKGLYSAAGTVATAAIASDGPDLHYRGQQATPPAPGELTVSESVRLKIDYTAPPSPGTKYPIAGKWEYTRLTTGNNYRYQAQDQRENLHYVQSYEVDAPAVFDRAKGPLIIRARFTKPDGSYFRGHELYVSAVLVSRHGLVRRFEMHDDGMGDDQRPNDAWYTGSYPIREDEPDTWYLFVLAQDVNTVEEGTDPYDAAQNIGGFLITPQLNLNFQKPCEINHDATIKVV</sequence>
<reference evidence="1 2" key="1">
    <citation type="submission" date="2020-01" db="EMBL/GenBank/DDBJ databases">
        <title>Whole genome sequence of Heliobacterium gestii DSM 11169.</title>
        <authorList>
            <person name="Kyndt J.A."/>
            <person name="Meyer T.E."/>
        </authorList>
    </citation>
    <scope>NUCLEOTIDE SEQUENCE [LARGE SCALE GENOMIC DNA]</scope>
    <source>
        <strain evidence="1 2">DSM 11169</strain>
    </source>
</reference>
<evidence type="ECO:0000313" key="1">
    <source>
        <dbReference type="EMBL" id="MZP41558.1"/>
    </source>
</evidence>